<dbReference type="Proteomes" id="UP001214553">
    <property type="component" value="Chromosome"/>
</dbReference>
<reference evidence="2 3" key="1">
    <citation type="submission" date="2023-03" db="EMBL/GenBank/DDBJ databases">
        <title>Genome sequence of Microbacterium sp. KACC 23027.</title>
        <authorList>
            <person name="Kim S."/>
            <person name="Heo J."/>
            <person name="Kwon S.-W."/>
        </authorList>
    </citation>
    <scope>NUCLEOTIDE SEQUENCE [LARGE SCALE GENOMIC DNA]</scope>
    <source>
        <strain evidence="2 3">KACC 23027</strain>
    </source>
</reference>
<protein>
    <submittedName>
        <fullName evidence="2">Class I SAM-dependent methyltransferase</fullName>
    </submittedName>
</protein>
<evidence type="ECO:0000259" key="1">
    <source>
        <dbReference type="Pfam" id="PF08241"/>
    </source>
</evidence>
<evidence type="ECO:0000313" key="2">
    <source>
        <dbReference type="EMBL" id="WEG08905.1"/>
    </source>
</evidence>
<dbReference type="RefSeq" id="WP_275278232.1">
    <property type="nucleotide sequence ID" value="NZ_CP119108.1"/>
</dbReference>
<proteinExistence type="predicted"/>
<dbReference type="CDD" id="cd02440">
    <property type="entry name" value="AdoMet_MTases"/>
    <property type="match status" value="1"/>
</dbReference>
<dbReference type="EMBL" id="CP119108">
    <property type="protein sequence ID" value="WEG08905.1"/>
    <property type="molecule type" value="Genomic_DNA"/>
</dbReference>
<keyword evidence="3" id="KW-1185">Reference proteome</keyword>
<name>A0ABY8BXH8_9MICO</name>
<sequence length="254" mass="26277">MRDWTDTADAYALSFARLCAGAVPHILDRAPAPSTALDAGTGTGTVAAALAQAGHTVEGVDAAADMVRHARAAHPAVTFTEASLPDLPFTSGRFDLTVANFVVNHVPEPRAAVAELARVTSPGGRVIVTIWPSAPISAMNALWNEVMACAGATPPPGQRLTPTDDFARTPNGLRSLLAEGGLVDAAADEISWNFVIPAEDLWRGVEAGIATVGATYRAQDEAGQAAMRRAFEEVSGGGILTLPSTAIIATASRR</sequence>
<dbReference type="Gene3D" id="3.40.50.150">
    <property type="entry name" value="Vaccinia Virus protein VP39"/>
    <property type="match status" value="1"/>
</dbReference>
<organism evidence="2 3">
    <name type="scientific">Microbacterium horticulturae</name>
    <dbReference type="NCBI Taxonomy" id="3028316"/>
    <lineage>
        <taxon>Bacteria</taxon>
        <taxon>Bacillati</taxon>
        <taxon>Actinomycetota</taxon>
        <taxon>Actinomycetes</taxon>
        <taxon>Micrococcales</taxon>
        <taxon>Microbacteriaceae</taxon>
        <taxon>Microbacterium</taxon>
    </lineage>
</organism>
<keyword evidence="2" id="KW-0489">Methyltransferase</keyword>
<dbReference type="SUPFAM" id="SSF53335">
    <property type="entry name" value="S-adenosyl-L-methionine-dependent methyltransferases"/>
    <property type="match status" value="1"/>
</dbReference>
<evidence type="ECO:0000313" key="3">
    <source>
        <dbReference type="Proteomes" id="UP001214553"/>
    </source>
</evidence>
<feature type="domain" description="Methyltransferase type 11" evidence="1">
    <location>
        <begin position="37"/>
        <end position="128"/>
    </location>
</feature>
<dbReference type="InterPro" id="IPR029063">
    <property type="entry name" value="SAM-dependent_MTases_sf"/>
</dbReference>
<dbReference type="GO" id="GO:0032259">
    <property type="term" value="P:methylation"/>
    <property type="evidence" value="ECO:0007669"/>
    <property type="project" value="UniProtKB-KW"/>
</dbReference>
<dbReference type="PANTHER" id="PTHR43591">
    <property type="entry name" value="METHYLTRANSFERASE"/>
    <property type="match status" value="1"/>
</dbReference>
<gene>
    <name evidence="2" type="ORF">PU630_16945</name>
</gene>
<dbReference type="GO" id="GO:0008168">
    <property type="term" value="F:methyltransferase activity"/>
    <property type="evidence" value="ECO:0007669"/>
    <property type="project" value="UniProtKB-KW"/>
</dbReference>
<dbReference type="InterPro" id="IPR013216">
    <property type="entry name" value="Methyltransf_11"/>
</dbReference>
<accession>A0ABY8BXH8</accession>
<keyword evidence="2" id="KW-0808">Transferase</keyword>
<dbReference type="Pfam" id="PF08241">
    <property type="entry name" value="Methyltransf_11"/>
    <property type="match status" value="1"/>
</dbReference>